<reference evidence="2" key="1">
    <citation type="journal article" date="2015" name="Nature">
        <title>Complex archaea that bridge the gap between prokaryotes and eukaryotes.</title>
        <authorList>
            <person name="Spang A."/>
            <person name="Saw J.H."/>
            <person name="Jorgensen S.L."/>
            <person name="Zaremba-Niedzwiedzka K."/>
            <person name="Martijn J."/>
            <person name="Lind A.E."/>
            <person name="van Eijk R."/>
            <person name="Schleper C."/>
            <person name="Guy L."/>
            <person name="Ettema T.J."/>
        </authorList>
    </citation>
    <scope>NUCLEOTIDE SEQUENCE</scope>
</reference>
<dbReference type="AlphaFoldDB" id="A0A0F9TT16"/>
<name>A0A0F9TT16_9ZZZZ</name>
<comment type="caution">
    <text evidence="2">The sequence shown here is derived from an EMBL/GenBank/DDBJ whole genome shotgun (WGS) entry which is preliminary data.</text>
</comment>
<sequence length="487" mass="53479">MAEDKQSDSKVYTDDRMELWDVYDRQITQEFANYNTLGGTAEKACANCQWYIAPSGCVVVQSSPEPIVPNGLSNQWKERVRPTSMIPIPVVVVDMPEGQSDISDKPSEGGPLPSNVEPKPKPVEETTITITVPRSLKATLLSKLATVLATVRGTTPATTGSDLTIEPGQSFVTFKDMNDQWRWFAWTSNKFRDRDNPPEIFEDSAHKDYVEYLDEGGKFPELWLWHQPGTRWGQADWVDYSDGLLMHSGTIDPGFEDAAKAISDQKDWGVSHGYHYLHSDEKNGIIGWYRDFELSPLPMRAAANVWTGIAMLKKELGEMGFNKDKRETLVGMIGEDIVAKFEGNSKDLVAELDRLGVEYKGLDLFDGKEDGADTPTGAIDYKQLGEEAAKALAALPAFTALTEGVDSIKEEVTGVKARLDLLEKTDDEKIAAKMAPQVKVGSTNGGYKASSSGDNIVDKDGDAAKEGPAYDFFNEVVEQVAGPATGT</sequence>
<organism evidence="2">
    <name type="scientific">marine sediment metagenome</name>
    <dbReference type="NCBI Taxonomy" id="412755"/>
    <lineage>
        <taxon>unclassified sequences</taxon>
        <taxon>metagenomes</taxon>
        <taxon>ecological metagenomes</taxon>
    </lineage>
</organism>
<dbReference type="EMBL" id="LAZR01000268">
    <property type="protein sequence ID" value="KKN78097.1"/>
    <property type="molecule type" value="Genomic_DNA"/>
</dbReference>
<gene>
    <name evidence="2" type="ORF">LCGC14_0353240</name>
</gene>
<evidence type="ECO:0000313" key="2">
    <source>
        <dbReference type="EMBL" id="KKN78097.1"/>
    </source>
</evidence>
<protein>
    <submittedName>
        <fullName evidence="2">Uncharacterized protein</fullName>
    </submittedName>
</protein>
<proteinExistence type="predicted"/>
<accession>A0A0F9TT16</accession>
<evidence type="ECO:0000256" key="1">
    <source>
        <dbReference type="SAM" id="MobiDB-lite"/>
    </source>
</evidence>
<feature type="region of interest" description="Disordered" evidence="1">
    <location>
        <begin position="97"/>
        <end position="121"/>
    </location>
</feature>